<dbReference type="InterPro" id="IPR007484">
    <property type="entry name" value="Peptidase_M28"/>
</dbReference>
<dbReference type="InterPro" id="IPR045175">
    <property type="entry name" value="M28_fam"/>
</dbReference>
<sequence length="303" mass="34536">MKKTSLLVFILISSLSIGQSSSDVSMIKEHLTKITKSKVYRNHTNIEQLNKIADYIKTEFSKYSDEVSFQEYSVENKKYKNVICSFGLEHKKRIVIGAHYDVCGNQEGADDNASGVVGLIELSRLLQGKKTNYRIDLVAYTLEEPPYFRTNKMGSFIHAKSLHDANIDVYGMISLEMIGYFSDVPNSQHYPVASLSSIYGNKGDYITLVNKSNKQKFARDFCSIFKSNKTIKTTIFDNPMSLESVELSDHLNYWKLGYDALMVTDTAFLRNKNYHRNSDKMETLDFDKMAKVIDGVLLTLLKI</sequence>
<protein>
    <submittedName>
        <fullName evidence="2">Peptidase M28</fullName>
    </submittedName>
</protein>
<dbReference type="SUPFAM" id="SSF53187">
    <property type="entry name" value="Zn-dependent exopeptidases"/>
    <property type="match status" value="1"/>
</dbReference>
<dbReference type="InterPro" id="IPR018247">
    <property type="entry name" value="EF_Hand_1_Ca_BS"/>
</dbReference>
<dbReference type="PANTHER" id="PTHR12147:SF26">
    <property type="entry name" value="PEPTIDASE M28 DOMAIN-CONTAINING PROTEIN"/>
    <property type="match status" value="1"/>
</dbReference>
<dbReference type="STRING" id="1642818.AWE51_08665"/>
<dbReference type="PANTHER" id="PTHR12147">
    <property type="entry name" value="METALLOPEPTIDASE M28 FAMILY MEMBER"/>
    <property type="match status" value="1"/>
</dbReference>
<dbReference type="AlphaFoldDB" id="A0A162ZUN7"/>
<dbReference type="Gene3D" id="3.40.630.10">
    <property type="entry name" value="Zn peptidases"/>
    <property type="match status" value="1"/>
</dbReference>
<gene>
    <name evidence="2" type="ORF">AWE51_08665</name>
</gene>
<evidence type="ECO:0000259" key="1">
    <source>
        <dbReference type="Pfam" id="PF04389"/>
    </source>
</evidence>
<reference evidence="2 3" key="1">
    <citation type="submission" date="2016-01" db="EMBL/GenBank/DDBJ databases">
        <title>The draft genome sequence of Aquimarina sp. RZW4-3-2.</title>
        <authorList>
            <person name="Wang Y."/>
        </authorList>
    </citation>
    <scope>NUCLEOTIDE SEQUENCE [LARGE SCALE GENOMIC DNA]</scope>
    <source>
        <strain evidence="2 3">RZW4-3-2</strain>
    </source>
</reference>
<dbReference type="GO" id="GO:0006508">
    <property type="term" value="P:proteolysis"/>
    <property type="evidence" value="ECO:0007669"/>
    <property type="project" value="InterPro"/>
</dbReference>
<comment type="caution">
    <text evidence="2">The sequence shown here is derived from an EMBL/GenBank/DDBJ whole genome shotgun (WGS) entry which is preliminary data.</text>
</comment>
<dbReference type="OrthoDB" id="9789219at2"/>
<evidence type="ECO:0000313" key="3">
    <source>
        <dbReference type="Proteomes" id="UP000076715"/>
    </source>
</evidence>
<dbReference type="PROSITE" id="PS00018">
    <property type="entry name" value="EF_HAND_1"/>
    <property type="match status" value="1"/>
</dbReference>
<dbReference type="Proteomes" id="UP000076715">
    <property type="component" value="Unassembled WGS sequence"/>
</dbReference>
<dbReference type="Pfam" id="PF04389">
    <property type="entry name" value="Peptidase_M28"/>
    <property type="match status" value="1"/>
</dbReference>
<evidence type="ECO:0000313" key="2">
    <source>
        <dbReference type="EMBL" id="KZS40048.1"/>
    </source>
</evidence>
<proteinExistence type="predicted"/>
<keyword evidence="3" id="KW-1185">Reference proteome</keyword>
<dbReference type="EMBL" id="LQRT01000024">
    <property type="protein sequence ID" value="KZS40048.1"/>
    <property type="molecule type" value="Genomic_DNA"/>
</dbReference>
<accession>A0A162ZUN7</accession>
<organism evidence="2 3">
    <name type="scientific">Aquimarina aggregata</name>
    <dbReference type="NCBI Taxonomy" id="1642818"/>
    <lineage>
        <taxon>Bacteria</taxon>
        <taxon>Pseudomonadati</taxon>
        <taxon>Bacteroidota</taxon>
        <taxon>Flavobacteriia</taxon>
        <taxon>Flavobacteriales</taxon>
        <taxon>Flavobacteriaceae</taxon>
        <taxon>Aquimarina</taxon>
    </lineage>
</organism>
<dbReference type="GO" id="GO:0008235">
    <property type="term" value="F:metalloexopeptidase activity"/>
    <property type="evidence" value="ECO:0007669"/>
    <property type="project" value="InterPro"/>
</dbReference>
<feature type="domain" description="Peptidase M28" evidence="1">
    <location>
        <begin position="81"/>
        <end position="297"/>
    </location>
</feature>
<name>A0A162ZUN7_9FLAO</name>